<dbReference type="Gene3D" id="3.40.390.10">
    <property type="entry name" value="Collagenase (Catalytic Domain)"/>
    <property type="match status" value="1"/>
</dbReference>
<dbReference type="SUPFAM" id="SSF55486">
    <property type="entry name" value="Metalloproteases ('zincins'), catalytic domain"/>
    <property type="match status" value="1"/>
</dbReference>
<accession>A0A930VJH5</accession>
<protein>
    <recommendedName>
        <fullName evidence="3">Matrixin</fullName>
    </recommendedName>
</protein>
<keyword evidence="2" id="KW-1185">Reference proteome</keyword>
<dbReference type="Proteomes" id="UP000660668">
    <property type="component" value="Unassembled WGS sequence"/>
</dbReference>
<evidence type="ECO:0000313" key="2">
    <source>
        <dbReference type="Proteomes" id="UP000660668"/>
    </source>
</evidence>
<gene>
    <name evidence="1" type="ORF">ISU10_08435</name>
</gene>
<dbReference type="EMBL" id="JADKPO010000009">
    <property type="protein sequence ID" value="MBF4767792.1"/>
    <property type="molecule type" value="Genomic_DNA"/>
</dbReference>
<sequence>MDEEPDFPTAAELGVTDAEYARILRDLQGRHGLDVPPAAAAPTTPARPLPRWPFALAAIVAAVAILVPRLGLMPGKDPEPVYEFGQTYAGKPVGFSSCRMIQVAVYPAGGPPNAEALVREAVATVRSATGLDIVVIGAYGGHAPNWNFAAAPVRPGDPVSVSWQDASAIAEMTDDIAGLGGSPVVNGPDGTPYRIAGTIALSRDYYSYLAGRDDRAEERAIILHEFGHVLGLAHVHSSAELMNEDNVGLTAYGPGDLEGLRRLGDAPCI</sequence>
<name>A0A930VJH5_9ACTN</name>
<evidence type="ECO:0008006" key="3">
    <source>
        <dbReference type="Google" id="ProtNLM"/>
    </source>
</evidence>
<comment type="caution">
    <text evidence="1">The sequence shown here is derived from an EMBL/GenBank/DDBJ whole genome shotgun (WGS) entry which is preliminary data.</text>
</comment>
<dbReference type="RefSeq" id="WP_194695942.1">
    <property type="nucleotide sequence ID" value="NZ_JADKPO010000009.1"/>
</dbReference>
<reference evidence="1" key="1">
    <citation type="submission" date="2020-11" db="EMBL/GenBank/DDBJ databases">
        <title>Nocardioides cynanchi sp. nov., isolated from soil of rhizosphere of Cynanchum wilfordii.</title>
        <authorList>
            <person name="Lee J.-S."/>
            <person name="Suh M.K."/>
            <person name="Kim J.-S."/>
        </authorList>
    </citation>
    <scope>NUCLEOTIDE SEQUENCE</scope>
    <source>
        <strain evidence="1">KCTC 19276</strain>
    </source>
</reference>
<evidence type="ECO:0000313" key="1">
    <source>
        <dbReference type="EMBL" id="MBF4767792.1"/>
    </source>
</evidence>
<proteinExistence type="predicted"/>
<dbReference type="AlphaFoldDB" id="A0A930VJH5"/>
<dbReference type="InterPro" id="IPR024079">
    <property type="entry name" value="MetalloPept_cat_dom_sf"/>
</dbReference>
<dbReference type="GO" id="GO:0008237">
    <property type="term" value="F:metallopeptidase activity"/>
    <property type="evidence" value="ECO:0007669"/>
    <property type="project" value="InterPro"/>
</dbReference>
<organism evidence="1 2">
    <name type="scientific">Nocardioides agariphilus</name>
    <dbReference type="NCBI Taxonomy" id="433664"/>
    <lineage>
        <taxon>Bacteria</taxon>
        <taxon>Bacillati</taxon>
        <taxon>Actinomycetota</taxon>
        <taxon>Actinomycetes</taxon>
        <taxon>Propionibacteriales</taxon>
        <taxon>Nocardioidaceae</taxon>
        <taxon>Nocardioides</taxon>
    </lineage>
</organism>